<dbReference type="Gene3D" id="3.90.550.10">
    <property type="entry name" value="Spore Coat Polysaccharide Biosynthesis Protein SpsA, Chain A"/>
    <property type="match status" value="1"/>
</dbReference>
<keyword evidence="3" id="KW-0735">Signal-anchor</keyword>
<evidence type="ECO:0000256" key="6">
    <source>
        <dbReference type="ARBA" id="ARBA00023136"/>
    </source>
</evidence>
<accession>A0A4E0RWA5</accession>
<evidence type="ECO:0000256" key="4">
    <source>
        <dbReference type="ARBA" id="ARBA00022989"/>
    </source>
</evidence>
<dbReference type="InterPro" id="IPR051292">
    <property type="entry name" value="Xyl/GlcA_transferase"/>
</dbReference>
<dbReference type="GO" id="GO:0035269">
    <property type="term" value="P:protein O-linked glycosylation via mannose"/>
    <property type="evidence" value="ECO:0007669"/>
    <property type="project" value="TreeGrafter"/>
</dbReference>
<proteinExistence type="predicted"/>
<evidence type="ECO:0000313" key="9">
    <source>
        <dbReference type="Proteomes" id="UP000230066"/>
    </source>
</evidence>
<dbReference type="AlphaFoldDB" id="A0A4E0RWA5"/>
<dbReference type="EMBL" id="JXXN02002981">
    <property type="protein sequence ID" value="THD22122.1"/>
    <property type="molecule type" value="Genomic_DNA"/>
</dbReference>
<dbReference type="GO" id="GO:0000139">
    <property type="term" value="C:Golgi membrane"/>
    <property type="evidence" value="ECO:0007669"/>
    <property type="project" value="UniProtKB-SubCell"/>
</dbReference>
<keyword evidence="7" id="KW-0325">Glycoprotein</keyword>
<protein>
    <submittedName>
        <fullName evidence="8">Uncharacterized protein</fullName>
    </submittedName>
</protein>
<keyword evidence="6" id="KW-0472">Membrane</keyword>
<keyword evidence="4" id="KW-1133">Transmembrane helix</keyword>
<evidence type="ECO:0000256" key="1">
    <source>
        <dbReference type="ARBA" id="ARBA00004323"/>
    </source>
</evidence>
<organism evidence="8 9">
    <name type="scientific">Fasciola hepatica</name>
    <name type="common">Liver fluke</name>
    <dbReference type="NCBI Taxonomy" id="6192"/>
    <lineage>
        <taxon>Eukaryota</taxon>
        <taxon>Metazoa</taxon>
        <taxon>Spiralia</taxon>
        <taxon>Lophotrochozoa</taxon>
        <taxon>Platyhelminthes</taxon>
        <taxon>Trematoda</taxon>
        <taxon>Digenea</taxon>
        <taxon>Plagiorchiida</taxon>
        <taxon>Echinostomata</taxon>
        <taxon>Echinostomatoidea</taxon>
        <taxon>Fasciolidae</taxon>
        <taxon>Fasciola</taxon>
    </lineage>
</organism>
<keyword evidence="9" id="KW-1185">Reference proteome</keyword>
<evidence type="ECO:0000256" key="3">
    <source>
        <dbReference type="ARBA" id="ARBA00022968"/>
    </source>
</evidence>
<keyword evidence="5" id="KW-0333">Golgi apparatus</keyword>
<dbReference type="PANTHER" id="PTHR12270:SF25">
    <property type="entry name" value="GLYCOSYLTRANSFERASE-LIKE PROTEIN LARGE"/>
    <property type="match status" value="1"/>
</dbReference>
<evidence type="ECO:0000256" key="2">
    <source>
        <dbReference type="ARBA" id="ARBA00022692"/>
    </source>
</evidence>
<comment type="subcellular location">
    <subcellularLocation>
        <location evidence="1">Golgi apparatus membrane</location>
        <topology evidence="1">Single-pass type II membrane protein</topology>
    </subcellularLocation>
</comment>
<dbReference type="Proteomes" id="UP000230066">
    <property type="component" value="Unassembled WGS sequence"/>
</dbReference>
<dbReference type="GO" id="GO:0042285">
    <property type="term" value="F:xylosyltransferase activity"/>
    <property type="evidence" value="ECO:0007669"/>
    <property type="project" value="TreeGrafter"/>
</dbReference>
<comment type="caution">
    <text evidence="8">The sequence shown here is derived from an EMBL/GenBank/DDBJ whole genome shotgun (WGS) entry which is preliminary data.</text>
</comment>
<evidence type="ECO:0000256" key="5">
    <source>
        <dbReference type="ARBA" id="ARBA00023034"/>
    </source>
</evidence>
<dbReference type="SUPFAM" id="SSF53448">
    <property type="entry name" value="Nucleotide-diphospho-sugar transferases"/>
    <property type="match status" value="1"/>
</dbReference>
<dbReference type="InterPro" id="IPR029044">
    <property type="entry name" value="Nucleotide-diphossugar_trans"/>
</dbReference>
<dbReference type="InterPro" id="IPR002495">
    <property type="entry name" value="Glyco_trans_8"/>
</dbReference>
<name>A0A4E0RWA5_FASHE</name>
<dbReference type="PANTHER" id="PTHR12270">
    <property type="entry name" value="GLYCOSYLTRANSFERASE-RELATED"/>
    <property type="match status" value="1"/>
</dbReference>
<reference evidence="8" key="1">
    <citation type="submission" date="2019-03" db="EMBL/GenBank/DDBJ databases">
        <title>Improved annotation for the trematode Fasciola hepatica.</title>
        <authorList>
            <person name="Choi Y.-J."/>
            <person name="Martin J."/>
            <person name="Mitreva M."/>
        </authorList>
    </citation>
    <scope>NUCLEOTIDE SEQUENCE [LARGE SCALE GENOMIC DNA]</scope>
</reference>
<evidence type="ECO:0000256" key="7">
    <source>
        <dbReference type="ARBA" id="ARBA00023180"/>
    </source>
</evidence>
<gene>
    <name evidence="8" type="ORF">D915_007303</name>
</gene>
<dbReference type="Pfam" id="PF01501">
    <property type="entry name" value="Glyco_transf_8"/>
    <property type="match status" value="1"/>
</dbReference>
<dbReference type="GO" id="GO:0015020">
    <property type="term" value="F:glucuronosyltransferase activity"/>
    <property type="evidence" value="ECO:0007669"/>
    <property type="project" value="TreeGrafter"/>
</dbReference>
<sequence>MSLNGKKLSKRMLNALKTILYYQNRVRHDSTLCVISSPNATTLPCPRNSVATSKRSFHLHLFADTQTRNDVNSSLFEWDLQGVTWNFYSFERNRGKVDWIPNDHPSGISALIKLTLTTLLPYWVEKVIAMDTDVILNHDIAELWNHFYQFGEKQVIGYAWEQNSWSPTCIEPKVSTIPYSGVNGGLALLYLKRMRQVNWDQIWKRTLKNLLKRHGKLHESDQEVVREVIRKYPGLYYKVPCEWNVQVYSEVASECCPVVWPLRYPDQIDCWPELYPNATFRPVKLVHYDTHSKPDDANLNISWSTTSSGIERKLTTPQIRTQFHQLYHKFEGLDLNCFR</sequence>
<evidence type="ECO:0000313" key="8">
    <source>
        <dbReference type="EMBL" id="THD22122.1"/>
    </source>
</evidence>
<keyword evidence="2" id="KW-0812">Transmembrane</keyword>